<dbReference type="EMBL" id="JAAMPJ010000005">
    <property type="protein sequence ID" value="NGY61283.1"/>
    <property type="molecule type" value="Genomic_DNA"/>
</dbReference>
<dbReference type="PANTHER" id="PTHR30055">
    <property type="entry name" value="HTH-TYPE TRANSCRIPTIONAL REGULATOR RUTR"/>
    <property type="match status" value="1"/>
</dbReference>
<dbReference type="RefSeq" id="WP_166047620.1">
    <property type="nucleotide sequence ID" value="NZ_JAAMPJ010000005.1"/>
</dbReference>
<dbReference type="InterPro" id="IPR049445">
    <property type="entry name" value="TetR_SbtR-like_C"/>
</dbReference>
<keyword evidence="1" id="KW-0805">Transcription regulation</keyword>
<evidence type="ECO:0000256" key="2">
    <source>
        <dbReference type="ARBA" id="ARBA00023125"/>
    </source>
</evidence>
<dbReference type="Gene3D" id="1.10.357.10">
    <property type="entry name" value="Tetracycline Repressor, domain 2"/>
    <property type="match status" value="1"/>
</dbReference>
<evidence type="ECO:0000259" key="5">
    <source>
        <dbReference type="PROSITE" id="PS50977"/>
    </source>
</evidence>
<comment type="caution">
    <text evidence="6">The sequence shown here is derived from an EMBL/GenBank/DDBJ whole genome shotgun (WGS) entry which is preliminary data.</text>
</comment>
<dbReference type="GO" id="GO:0000976">
    <property type="term" value="F:transcription cis-regulatory region binding"/>
    <property type="evidence" value="ECO:0007669"/>
    <property type="project" value="TreeGrafter"/>
</dbReference>
<gene>
    <name evidence="6" type="ORF">G7043_20365</name>
</gene>
<evidence type="ECO:0000313" key="6">
    <source>
        <dbReference type="EMBL" id="NGY61283.1"/>
    </source>
</evidence>
<dbReference type="InterPro" id="IPR001647">
    <property type="entry name" value="HTH_TetR"/>
</dbReference>
<evidence type="ECO:0000256" key="1">
    <source>
        <dbReference type="ARBA" id="ARBA00023015"/>
    </source>
</evidence>
<dbReference type="AlphaFoldDB" id="A0A7C9RT46"/>
<accession>A0A7C9RT46</accession>
<keyword evidence="2 4" id="KW-0238">DNA-binding</keyword>
<dbReference type="InterPro" id="IPR009057">
    <property type="entry name" value="Homeodomain-like_sf"/>
</dbReference>
<reference evidence="6 7" key="1">
    <citation type="submission" date="2020-03" db="EMBL/GenBank/DDBJ databases">
        <title>Isolation and identification of active actinomycetes.</title>
        <authorList>
            <person name="Sun X."/>
        </authorList>
    </citation>
    <scope>NUCLEOTIDE SEQUENCE [LARGE SCALE GENOMIC DNA]</scope>
    <source>
        <strain evidence="6 7">NEAU-D13</strain>
    </source>
</reference>
<feature type="domain" description="HTH tetR-type" evidence="5">
    <location>
        <begin position="14"/>
        <end position="74"/>
    </location>
</feature>
<proteinExistence type="predicted"/>
<dbReference type="Proteomes" id="UP000481360">
    <property type="component" value="Unassembled WGS sequence"/>
</dbReference>
<dbReference type="SUPFAM" id="SSF46689">
    <property type="entry name" value="Homeodomain-like"/>
    <property type="match status" value="1"/>
</dbReference>
<organism evidence="6 7">
    <name type="scientific">Lentzea alba</name>
    <dbReference type="NCBI Taxonomy" id="2714351"/>
    <lineage>
        <taxon>Bacteria</taxon>
        <taxon>Bacillati</taxon>
        <taxon>Actinomycetota</taxon>
        <taxon>Actinomycetes</taxon>
        <taxon>Pseudonocardiales</taxon>
        <taxon>Pseudonocardiaceae</taxon>
        <taxon>Lentzea</taxon>
    </lineage>
</organism>
<dbReference type="GO" id="GO:0003700">
    <property type="term" value="F:DNA-binding transcription factor activity"/>
    <property type="evidence" value="ECO:0007669"/>
    <property type="project" value="TreeGrafter"/>
</dbReference>
<dbReference type="Pfam" id="PF21597">
    <property type="entry name" value="TetR_C_43"/>
    <property type="match status" value="1"/>
</dbReference>
<dbReference type="InterPro" id="IPR050109">
    <property type="entry name" value="HTH-type_TetR-like_transc_reg"/>
</dbReference>
<evidence type="ECO:0000313" key="7">
    <source>
        <dbReference type="Proteomes" id="UP000481360"/>
    </source>
</evidence>
<dbReference type="PRINTS" id="PR00455">
    <property type="entry name" value="HTHTETR"/>
</dbReference>
<keyword evidence="7" id="KW-1185">Reference proteome</keyword>
<dbReference type="PROSITE" id="PS50977">
    <property type="entry name" value="HTH_TETR_2"/>
    <property type="match status" value="1"/>
</dbReference>
<evidence type="ECO:0000256" key="3">
    <source>
        <dbReference type="ARBA" id="ARBA00023163"/>
    </source>
</evidence>
<sequence length="190" mass="21020">MPKLWSDTVDEHRREVRDAVLDATAQLVHEQGLRAVTMSEIAAKAGIGRATLYKYFADVETILFAWHERQIVAHLAELARVRDQAEEPLLAVLEAYAHITGGSRQHHHGGELASILHRDHRLAHAHRQLHQMVCELITVEVRAGRVRRDVAPEELAQYCLHALGAAGELSSKAAVSRLVSVTMAGLRGVS</sequence>
<dbReference type="Pfam" id="PF00440">
    <property type="entry name" value="TetR_N"/>
    <property type="match status" value="1"/>
</dbReference>
<keyword evidence="3" id="KW-0804">Transcription</keyword>
<evidence type="ECO:0000256" key="4">
    <source>
        <dbReference type="PROSITE-ProRule" id="PRU00335"/>
    </source>
</evidence>
<protein>
    <submittedName>
        <fullName evidence="6">TetR/AcrR family transcriptional regulator</fullName>
    </submittedName>
</protein>
<name>A0A7C9RT46_9PSEU</name>
<dbReference type="PANTHER" id="PTHR30055:SF238">
    <property type="entry name" value="MYCOFACTOCIN BIOSYNTHESIS TRANSCRIPTIONAL REGULATOR MFTR-RELATED"/>
    <property type="match status" value="1"/>
</dbReference>
<dbReference type="InterPro" id="IPR036271">
    <property type="entry name" value="Tet_transcr_reg_TetR-rel_C_sf"/>
</dbReference>
<dbReference type="SUPFAM" id="SSF48498">
    <property type="entry name" value="Tetracyclin repressor-like, C-terminal domain"/>
    <property type="match status" value="1"/>
</dbReference>
<feature type="DNA-binding region" description="H-T-H motif" evidence="4">
    <location>
        <begin position="37"/>
        <end position="56"/>
    </location>
</feature>